<name>A0ABP8AWZ3_9ACTN</name>
<accession>A0ABP8AWZ3</accession>
<feature type="region of interest" description="Disordered" evidence="1">
    <location>
        <begin position="1"/>
        <end position="119"/>
    </location>
</feature>
<sequence length="119" mass="12745">MDECLADSVAQAAMSKPASPPPVSADGAPVEAGHRGGRTRTGCPVRDGRGVAGRDGPRAGPRQARGLSHSRCDTREEWRRSQRNGDNGDKDGSSPSTPPLVDRRDRFFPNARRGARREA</sequence>
<dbReference type="EMBL" id="BAABAQ010000005">
    <property type="protein sequence ID" value="GAA4192211.1"/>
    <property type="molecule type" value="Genomic_DNA"/>
</dbReference>
<evidence type="ECO:0000313" key="3">
    <source>
        <dbReference type="Proteomes" id="UP001501251"/>
    </source>
</evidence>
<gene>
    <name evidence="2" type="ORF">GCM10022252_33240</name>
</gene>
<reference evidence="3" key="1">
    <citation type="journal article" date="2019" name="Int. J. Syst. Evol. Microbiol.">
        <title>The Global Catalogue of Microorganisms (GCM) 10K type strain sequencing project: providing services to taxonomists for standard genome sequencing and annotation.</title>
        <authorList>
            <consortium name="The Broad Institute Genomics Platform"/>
            <consortium name="The Broad Institute Genome Sequencing Center for Infectious Disease"/>
            <person name="Wu L."/>
            <person name="Ma J."/>
        </authorList>
    </citation>
    <scope>NUCLEOTIDE SEQUENCE [LARGE SCALE GENOMIC DNA]</scope>
    <source>
        <strain evidence="3">JCM 17388</strain>
    </source>
</reference>
<comment type="caution">
    <text evidence="2">The sequence shown here is derived from an EMBL/GenBank/DDBJ whole genome shotgun (WGS) entry which is preliminary data.</text>
</comment>
<feature type="compositionally biased region" description="Basic and acidic residues" evidence="1">
    <location>
        <begin position="70"/>
        <end position="80"/>
    </location>
</feature>
<evidence type="ECO:0000256" key="1">
    <source>
        <dbReference type="SAM" id="MobiDB-lite"/>
    </source>
</evidence>
<proteinExistence type="predicted"/>
<keyword evidence="3" id="KW-1185">Reference proteome</keyword>
<dbReference type="Proteomes" id="UP001501251">
    <property type="component" value="Unassembled WGS sequence"/>
</dbReference>
<protein>
    <submittedName>
        <fullName evidence="2">Uncharacterized protein</fullName>
    </submittedName>
</protein>
<evidence type="ECO:0000313" key="2">
    <source>
        <dbReference type="EMBL" id="GAA4192211.1"/>
    </source>
</evidence>
<organism evidence="2 3">
    <name type="scientific">Streptosporangium oxazolinicum</name>
    <dbReference type="NCBI Taxonomy" id="909287"/>
    <lineage>
        <taxon>Bacteria</taxon>
        <taxon>Bacillati</taxon>
        <taxon>Actinomycetota</taxon>
        <taxon>Actinomycetes</taxon>
        <taxon>Streptosporangiales</taxon>
        <taxon>Streptosporangiaceae</taxon>
        <taxon>Streptosporangium</taxon>
    </lineage>
</organism>